<dbReference type="AlphaFoldDB" id="A0A3P7N379"/>
<organism evidence="2 3">
    <name type="scientific">Dibothriocephalus latus</name>
    <name type="common">Fish tapeworm</name>
    <name type="synonym">Diphyllobothrium latum</name>
    <dbReference type="NCBI Taxonomy" id="60516"/>
    <lineage>
        <taxon>Eukaryota</taxon>
        <taxon>Metazoa</taxon>
        <taxon>Spiralia</taxon>
        <taxon>Lophotrochozoa</taxon>
        <taxon>Platyhelminthes</taxon>
        <taxon>Cestoda</taxon>
        <taxon>Eucestoda</taxon>
        <taxon>Diphyllobothriidea</taxon>
        <taxon>Diphyllobothriidae</taxon>
        <taxon>Dibothriocephalus</taxon>
    </lineage>
</organism>
<accession>A0A3P7N379</accession>
<name>A0A3P7N379_DIBLA</name>
<feature type="non-terminal residue" evidence="2">
    <location>
        <position position="43"/>
    </location>
</feature>
<feature type="transmembrane region" description="Helical" evidence="1">
    <location>
        <begin position="6"/>
        <end position="24"/>
    </location>
</feature>
<evidence type="ECO:0000256" key="1">
    <source>
        <dbReference type="SAM" id="Phobius"/>
    </source>
</evidence>
<keyword evidence="1" id="KW-0812">Transmembrane</keyword>
<reference evidence="2 3" key="1">
    <citation type="submission" date="2018-11" db="EMBL/GenBank/DDBJ databases">
        <authorList>
            <consortium name="Pathogen Informatics"/>
        </authorList>
    </citation>
    <scope>NUCLEOTIDE SEQUENCE [LARGE SCALE GENOMIC DNA]</scope>
</reference>
<evidence type="ECO:0000313" key="3">
    <source>
        <dbReference type="Proteomes" id="UP000281553"/>
    </source>
</evidence>
<dbReference type="Proteomes" id="UP000281553">
    <property type="component" value="Unassembled WGS sequence"/>
</dbReference>
<proteinExistence type="predicted"/>
<dbReference type="EMBL" id="UYRU01089574">
    <property type="protein sequence ID" value="VDN36795.1"/>
    <property type="molecule type" value="Genomic_DNA"/>
</dbReference>
<sequence length="43" mass="4871">MQAGILVLIQSGTVVLIFPVLLKLDVMRRAKQRMDVLCCLRQT</sequence>
<evidence type="ECO:0000313" key="2">
    <source>
        <dbReference type="EMBL" id="VDN36795.1"/>
    </source>
</evidence>
<gene>
    <name evidence="2" type="ORF">DILT_LOCUS17135</name>
</gene>
<keyword evidence="3" id="KW-1185">Reference proteome</keyword>
<protein>
    <submittedName>
        <fullName evidence="2">Uncharacterized protein</fullName>
    </submittedName>
</protein>
<keyword evidence="1" id="KW-1133">Transmembrane helix</keyword>
<keyword evidence="1" id="KW-0472">Membrane</keyword>
<dbReference type="OrthoDB" id="5873834at2759"/>